<reference evidence="2 3" key="1">
    <citation type="submission" date="2023-07" db="EMBL/GenBank/DDBJ databases">
        <title>Genomic Encyclopedia of Type Strains, Phase IV (KMG-IV): sequencing the most valuable type-strain genomes for metagenomic binning, comparative biology and taxonomic classification.</title>
        <authorList>
            <person name="Goeker M."/>
        </authorList>
    </citation>
    <scope>NUCLEOTIDE SEQUENCE [LARGE SCALE GENOMIC DNA]</scope>
    <source>
        <strain evidence="2 3">DSM 102814</strain>
    </source>
</reference>
<comment type="caution">
    <text evidence="2">The sequence shown here is derived from an EMBL/GenBank/DDBJ whole genome shotgun (WGS) entry which is preliminary data.</text>
</comment>
<name>A0ABU1K1U0_9FLAO</name>
<evidence type="ECO:0000313" key="2">
    <source>
        <dbReference type="EMBL" id="MDR6299574.1"/>
    </source>
</evidence>
<dbReference type="Pfam" id="PF11188">
    <property type="entry name" value="DUF2975"/>
    <property type="match status" value="1"/>
</dbReference>
<organism evidence="2 3">
    <name type="scientific">Mesonia maritima</name>
    <dbReference type="NCBI Taxonomy" id="1793873"/>
    <lineage>
        <taxon>Bacteria</taxon>
        <taxon>Pseudomonadati</taxon>
        <taxon>Bacteroidota</taxon>
        <taxon>Flavobacteriia</taxon>
        <taxon>Flavobacteriales</taxon>
        <taxon>Flavobacteriaceae</taxon>
        <taxon>Mesonia</taxon>
    </lineage>
</organism>
<feature type="transmembrane region" description="Helical" evidence="1">
    <location>
        <begin position="7"/>
        <end position="34"/>
    </location>
</feature>
<evidence type="ECO:0000256" key="1">
    <source>
        <dbReference type="SAM" id="Phobius"/>
    </source>
</evidence>
<feature type="transmembrane region" description="Helical" evidence="1">
    <location>
        <begin position="154"/>
        <end position="173"/>
    </location>
</feature>
<dbReference type="Proteomes" id="UP001257659">
    <property type="component" value="Unassembled WGS sequence"/>
</dbReference>
<keyword evidence="1" id="KW-1133">Transmembrane helix</keyword>
<evidence type="ECO:0000313" key="3">
    <source>
        <dbReference type="Proteomes" id="UP001257659"/>
    </source>
</evidence>
<protein>
    <submittedName>
        <fullName evidence="2">Glucan phosphoethanolaminetransferase (Alkaline phosphatase superfamily)</fullName>
    </submittedName>
</protein>
<feature type="transmembrane region" description="Helical" evidence="1">
    <location>
        <begin position="105"/>
        <end position="130"/>
    </location>
</feature>
<keyword evidence="1" id="KW-0472">Membrane</keyword>
<sequence length="184" mass="21529">MKVLHILRFLISLLFTMYSLTYIGLFLICNYIIFIKHEIPEFLNLKINRVTIINTSEISEPGKVASFFISYFIILALTLGSLFFLKKFVYDIKPRRVFTSKQTFYLKRIGQCIIGATVTKFLFSIFYSIFFNNVNKDFNAEFGLEATDLFGNEYYIIGVGLFFLFLSKLFSIAQRQKEENELTI</sequence>
<dbReference type="EMBL" id="JAVDQA010000001">
    <property type="protein sequence ID" value="MDR6299574.1"/>
    <property type="molecule type" value="Genomic_DNA"/>
</dbReference>
<dbReference type="RefSeq" id="WP_309726383.1">
    <property type="nucleotide sequence ID" value="NZ_JAVDQA010000001.1"/>
</dbReference>
<dbReference type="InterPro" id="IPR021354">
    <property type="entry name" value="DUF2975"/>
</dbReference>
<keyword evidence="1" id="KW-0812">Transmembrane</keyword>
<keyword evidence="3" id="KW-1185">Reference proteome</keyword>
<proteinExistence type="predicted"/>
<gene>
    <name evidence="2" type="ORF">GGR31_000190</name>
</gene>
<accession>A0ABU1K1U0</accession>
<feature type="transmembrane region" description="Helical" evidence="1">
    <location>
        <begin position="64"/>
        <end position="85"/>
    </location>
</feature>